<organism evidence="8 9">
    <name type="scientific">Parapedobacter koreensis</name>
    <dbReference type="NCBI Taxonomy" id="332977"/>
    <lineage>
        <taxon>Bacteria</taxon>
        <taxon>Pseudomonadati</taxon>
        <taxon>Bacteroidota</taxon>
        <taxon>Sphingobacteriia</taxon>
        <taxon>Sphingobacteriales</taxon>
        <taxon>Sphingobacteriaceae</taxon>
        <taxon>Parapedobacter</taxon>
    </lineage>
</organism>
<feature type="compositionally biased region" description="Gly residues" evidence="6">
    <location>
        <begin position="28"/>
        <end position="38"/>
    </location>
</feature>
<evidence type="ECO:0000256" key="2">
    <source>
        <dbReference type="ARBA" id="ARBA00022980"/>
    </source>
</evidence>
<dbReference type="InterPro" id="IPR001196">
    <property type="entry name" value="Ribosomal_uL15_CS"/>
</dbReference>
<evidence type="ECO:0000313" key="8">
    <source>
        <dbReference type="EMBL" id="SEK37769.1"/>
    </source>
</evidence>
<dbReference type="PANTHER" id="PTHR12934">
    <property type="entry name" value="50S RIBOSOMAL PROTEIN L15"/>
    <property type="match status" value="1"/>
</dbReference>
<dbReference type="GO" id="GO:0006412">
    <property type="term" value="P:translation"/>
    <property type="evidence" value="ECO:0007669"/>
    <property type="project" value="UniProtKB-UniRule"/>
</dbReference>
<evidence type="ECO:0000256" key="1">
    <source>
        <dbReference type="ARBA" id="ARBA00007320"/>
    </source>
</evidence>
<dbReference type="InterPro" id="IPR036227">
    <property type="entry name" value="Ribosomal_uL15/eL18_sf"/>
</dbReference>
<dbReference type="Gene3D" id="3.100.10.10">
    <property type="match status" value="1"/>
</dbReference>
<dbReference type="NCBIfam" id="TIGR01071">
    <property type="entry name" value="rplO_bact"/>
    <property type="match status" value="1"/>
</dbReference>
<evidence type="ECO:0000256" key="6">
    <source>
        <dbReference type="SAM" id="MobiDB-lite"/>
    </source>
</evidence>
<dbReference type="STRING" id="332977.SAMN05421740_101697"/>
<keyword evidence="2 4" id="KW-0689">Ribosomal protein</keyword>
<dbReference type="InterPro" id="IPR030878">
    <property type="entry name" value="Ribosomal_uL15"/>
</dbReference>
<dbReference type="PANTHER" id="PTHR12934:SF11">
    <property type="entry name" value="LARGE RIBOSOMAL SUBUNIT PROTEIN UL15M"/>
    <property type="match status" value="1"/>
</dbReference>
<comment type="similarity">
    <text evidence="1 4 5">Belongs to the universal ribosomal protein uL15 family.</text>
</comment>
<reference evidence="9" key="1">
    <citation type="submission" date="2016-10" db="EMBL/GenBank/DDBJ databases">
        <authorList>
            <person name="Varghese N."/>
            <person name="Submissions S."/>
        </authorList>
    </citation>
    <scope>NUCLEOTIDE SEQUENCE [LARGE SCALE GENOMIC DNA]</scope>
    <source>
        <strain evidence="9">Jip14</strain>
    </source>
</reference>
<evidence type="ECO:0000256" key="3">
    <source>
        <dbReference type="ARBA" id="ARBA00023274"/>
    </source>
</evidence>
<dbReference type="HAMAP" id="MF_01341">
    <property type="entry name" value="Ribosomal_uL15"/>
    <property type="match status" value="1"/>
</dbReference>
<dbReference type="GO" id="GO:0022625">
    <property type="term" value="C:cytosolic large ribosomal subunit"/>
    <property type="evidence" value="ECO:0007669"/>
    <property type="project" value="TreeGrafter"/>
</dbReference>
<keyword evidence="3 4" id="KW-0687">Ribonucleoprotein</keyword>
<dbReference type="SUPFAM" id="SSF52080">
    <property type="entry name" value="Ribosomal proteins L15p and L18e"/>
    <property type="match status" value="1"/>
</dbReference>
<feature type="region of interest" description="Disordered" evidence="6">
    <location>
        <begin position="17"/>
        <end position="61"/>
    </location>
</feature>
<dbReference type="Proteomes" id="UP000198916">
    <property type="component" value="Unassembled WGS sequence"/>
</dbReference>
<dbReference type="GO" id="GO:0019843">
    <property type="term" value="F:rRNA binding"/>
    <property type="evidence" value="ECO:0007669"/>
    <property type="project" value="UniProtKB-UniRule"/>
</dbReference>
<keyword evidence="4" id="KW-0694">RNA-binding</keyword>
<dbReference type="InterPro" id="IPR021131">
    <property type="entry name" value="Ribosomal_uL15/eL18"/>
</dbReference>
<accession>A0A1H7GI43</accession>
<dbReference type="InterPro" id="IPR005749">
    <property type="entry name" value="Ribosomal_uL15_bac-type"/>
</dbReference>
<gene>
    <name evidence="4" type="primary">rplO</name>
    <name evidence="8" type="ORF">SAMN05421740_101697</name>
</gene>
<dbReference type="PROSITE" id="PS00475">
    <property type="entry name" value="RIBOSOMAL_L15"/>
    <property type="match status" value="1"/>
</dbReference>
<sequence>MTQYQIQMNLSNLKPAKGSIKSKKRIGRGTGSGRGGTSTRGHKGAQSRSGHTSKVGFEGGQMPLQRRVPKFGFKNPNRIEYVGINLDVLQGLVEKFELSIIDFETLKSHGLVSKNDLVKILGRGELTSKIEVKAHAFSATAQQAIEAVGGSIVKL</sequence>
<dbReference type="GO" id="GO:0003735">
    <property type="term" value="F:structural constituent of ribosome"/>
    <property type="evidence" value="ECO:0007669"/>
    <property type="project" value="InterPro"/>
</dbReference>
<keyword evidence="4" id="KW-0699">rRNA-binding</keyword>
<feature type="domain" description="Large ribosomal subunit protein uL15/eL18" evidence="7">
    <location>
        <begin position="84"/>
        <end position="153"/>
    </location>
</feature>
<protein>
    <recommendedName>
        <fullName evidence="4">Large ribosomal subunit protein uL15</fullName>
    </recommendedName>
</protein>
<keyword evidence="9" id="KW-1185">Reference proteome</keyword>
<dbReference type="AlphaFoldDB" id="A0A1H7GI43"/>
<evidence type="ECO:0000313" key="9">
    <source>
        <dbReference type="Proteomes" id="UP000198916"/>
    </source>
</evidence>
<evidence type="ECO:0000256" key="5">
    <source>
        <dbReference type="RuleBase" id="RU003888"/>
    </source>
</evidence>
<comment type="subunit">
    <text evidence="4">Part of the 50S ribosomal subunit.</text>
</comment>
<proteinExistence type="inferred from homology"/>
<comment type="function">
    <text evidence="4">Binds to the 23S rRNA.</text>
</comment>
<dbReference type="Pfam" id="PF00828">
    <property type="entry name" value="Ribosomal_L27A"/>
    <property type="match status" value="1"/>
</dbReference>
<dbReference type="EMBL" id="FNZR01000001">
    <property type="protein sequence ID" value="SEK37769.1"/>
    <property type="molecule type" value="Genomic_DNA"/>
</dbReference>
<name>A0A1H7GI43_9SPHI</name>
<evidence type="ECO:0000256" key="4">
    <source>
        <dbReference type="HAMAP-Rule" id="MF_01341"/>
    </source>
</evidence>
<evidence type="ECO:0000259" key="7">
    <source>
        <dbReference type="Pfam" id="PF00828"/>
    </source>
</evidence>